<dbReference type="EMBL" id="QKOE01000002">
    <property type="protein sequence ID" value="PZA17824.1"/>
    <property type="molecule type" value="Genomic_DNA"/>
</dbReference>
<name>A0A323UZH5_9RHOO</name>
<comment type="caution">
    <text evidence="2">The sequence shown here is derived from an EMBL/GenBank/DDBJ whole genome shotgun (WGS) entry which is preliminary data.</text>
</comment>
<reference evidence="2 3" key="1">
    <citation type="submission" date="2018-06" db="EMBL/GenBank/DDBJ databases">
        <title>Azoarcus communis strain SWub3 genome.</title>
        <authorList>
            <person name="Zorraquino Salvo V."/>
            <person name="Toubiana D."/>
            <person name="Blumwald E."/>
        </authorList>
    </citation>
    <scope>NUCLEOTIDE SEQUENCE [LARGE SCALE GENOMIC DNA]</scope>
    <source>
        <strain evidence="2 3">SWub3</strain>
    </source>
</reference>
<accession>A0A323UZH5</accession>
<protein>
    <submittedName>
        <fullName evidence="2">Uncharacterized protein</fullName>
    </submittedName>
</protein>
<sequence length="62" mass="7008">MHHIKREERGNFGFHLESYTERVRERMELAAHGCDRFQGGLFSPAVPANQLGTQLPSLTGEP</sequence>
<dbReference type="Proteomes" id="UP000248259">
    <property type="component" value="Unassembled WGS sequence"/>
</dbReference>
<dbReference type="RefSeq" id="WP_110523168.1">
    <property type="nucleotide sequence ID" value="NZ_QKOE01000002.1"/>
</dbReference>
<keyword evidence="3" id="KW-1185">Reference proteome</keyword>
<feature type="compositionally biased region" description="Polar residues" evidence="1">
    <location>
        <begin position="50"/>
        <end position="62"/>
    </location>
</feature>
<dbReference type="AlphaFoldDB" id="A0A323UZH5"/>
<organism evidence="2 3">
    <name type="scientific">Parazoarcus communis SWub3 = DSM 12120</name>
    <dbReference type="NCBI Taxonomy" id="1121029"/>
    <lineage>
        <taxon>Bacteria</taxon>
        <taxon>Pseudomonadati</taxon>
        <taxon>Pseudomonadota</taxon>
        <taxon>Betaproteobacteria</taxon>
        <taxon>Rhodocyclales</taxon>
        <taxon>Zoogloeaceae</taxon>
        <taxon>Parazoarcus</taxon>
    </lineage>
</organism>
<dbReference type="OrthoDB" id="9814202at2"/>
<gene>
    <name evidence="2" type="ORF">DNK49_04690</name>
</gene>
<evidence type="ECO:0000256" key="1">
    <source>
        <dbReference type="SAM" id="MobiDB-lite"/>
    </source>
</evidence>
<evidence type="ECO:0000313" key="3">
    <source>
        <dbReference type="Proteomes" id="UP000248259"/>
    </source>
</evidence>
<evidence type="ECO:0000313" key="2">
    <source>
        <dbReference type="EMBL" id="PZA17824.1"/>
    </source>
</evidence>
<feature type="region of interest" description="Disordered" evidence="1">
    <location>
        <begin position="43"/>
        <end position="62"/>
    </location>
</feature>
<proteinExistence type="predicted"/>